<dbReference type="KEGG" id="psez:HME7025_02124"/>
<sequence>MKKTILLLSFLVCWACQSESKKIQFSGTEIDKVVQEMTEMMIHDVSNPPLAMRFFSYACLAGYQVMAEADSSLNAFQYQFNGYPSFTKDKPVEAPEFTAILAMMEVSQKMQPSGGRMKEFEARYIDSCRQLGLSDQVIETSTQKAQAVAKGILAYAKADGYNKLSNFPKYTPKKTAGSWYSTPPGYFPAVEPYFYRIRSFSLDTNKIEEIPAPAPYSESNSSNFYALSKAVYEAKKSEANLKIAAFWDCNPFALNDQGHLLIGMKKISPGAHWMGIAGIASAKNNTSFGKSLEIRTALATSLMDAFWLCWREKYHSHRIRPETAIRKLIDPTWKPFLQTPPFPEYPSGHSTVSTTAAIVLTHFFGPHFAYTDTVEKRYGIDDRSFTSFEAAAEEASISRFYGGIHYMDGIQAGQTQGRILGKHFLTLLKHEN</sequence>
<dbReference type="OrthoDB" id="7793240at2"/>
<dbReference type="Gene3D" id="1.10.606.20">
    <property type="match status" value="1"/>
</dbReference>
<evidence type="ECO:0000313" key="3">
    <source>
        <dbReference type="Proteomes" id="UP000245468"/>
    </source>
</evidence>
<dbReference type="InterPro" id="IPR036938">
    <property type="entry name" value="PAP2/HPO_sf"/>
</dbReference>
<evidence type="ECO:0000313" key="2">
    <source>
        <dbReference type="EMBL" id="AWL09972.1"/>
    </source>
</evidence>
<name>A0A2S2DXE4_9BACT</name>
<dbReference type="InterPro" id="IPR052559">
    <property type="entry name" value="V-haloperoxidase"/>
</dbReference>
<dbReference type="EMBL" id="CP029346">
    <property type="protein sequence ID" value="AWL09972.1"/>
    <property type="molecule type" value="Genomic_DNA"/>
</dbReference>
<dbReference type="Proteomes" id="UP000245468">
    <property type="component" value="Chromosome"/>
</dbReference>
<dbReference type="AlphaFoldDB" id="A0A2S2DXE4"/>
<dbReference type="PANTHER" id="PTHR34599">
    <property type="entry name" value="PEROXIDASE-RELATED"/>
    <property type="match status" value="1"/>
</dbReference>
<dbReference type="SUPFAM" id="SSF48317">
    <property type="entry name" value="Acid phosphatase/Vanadium-dependent haloperoxidase"/>
    <property type="match status" value="1"/>
</dbReference>
<keyword evidence="3" id="KW-1185">Reference proteome</keyword>
<evidence type="ECO:0000259" key="1">
    <source>
        <dbReference type="Pfam" id="PF01569"/>
    </source>
</evidence>
<organism evidence="2 3">
    <name type="scientific">Aquirufa nivalisilvae</name>
    <dbReference type="NCBI Taxonomy" id="2516557"/>
    <lineage>
        <taxon>Bacteria</taxon>
        <taxon>Pseudomonadati</taxon>
        <taxon>Bacteroidota</taxon>
        <taxon>Cytophagia</taxon>
        <taxon>Cytophagales</taxon>
        <taxon>Flectobacillaceae</taxon>
        <taxon>Aquirufa</taxon>
    </lineage>
</organism>
<dbReference type="Pfam" id="PF01569">
    <property type="entry name" value="PAP2"/>
    <property type="match status" value="1"/>
</dbReference>
<dbReference type="RefSeq" id="WP_109323840.1">
    <property type="nucleotide sequence ID" value="NZ_CP029346.1"/>
</dbReference>
<proteinExistence type="predicted"/>
<dbReference type="InterPro" id="IPR000326">
    <property type="entry name" value="PAP2/HPO"/>
</dbReference>
<dbReference type="CDD" id="cd03398">
    <property type="entry name" value="PAP2_haloperoxidase"/>
    <property type="match status" value="1"/>
</dbReference>
<feature type="domain" description="Phosphatidic acid phosphatase type 2/haloperoxidase" evidence="1">
    <location>
        <begin position="308"/>
        <end position="425"/>
    </location>
</feature>
<dbReference type="PANTHER" id="PTHR34599:SF2">
    <property type="entry name" value="TRAF-TYPE DOMAIN-CONTAINING PROTEIN"/>
    <property type="match status" value="1"/>
</dbReference>
<reference evidence="3" key="1">
    <citation type="submission" date="2018-05" db="EMBL/GenBank/DDBJ databases">
        <title>Pseudarcicella sp. HME7025 Genome sequencing and assembly.</title>
        <authorList>
            <person name="Kim H."/>
            <person name="Kang H."/>
            <person name="Joh K."/>
        </authorList>
    </citation>
    <scope>NUCLEOTIDE SEQUENCE [LARGE SCALE GENOMIC DNA]</scope>
    <source>
        <strain evidence="3">HME7025</strain>
    </source>
</reference>
<protein>
    <recommendedName>
        <fullName evidence="1">Phosphatidic acid phosphatase type 2/haloperoxidase domain-containing protein</fullName>
    </recommendedName>
</protein>
<accession>A0A2S2DXE4</accession>
<gene>
    <name evidence="2" type="ORF">HME7025_02124</name>
</gene>